<feature type="non-terminal residue" evidence="1">
    <location>
        <position position="45"/>
    </location>
</feature>
<gene>
    <name evidence="1" type="ORF">AVDCRST_MAG93-4953</name>
</gene>
<protein>
    <submittedName>
        <fullName evidence="1">Uncharacterized protein</fullName>
    </submittedName>
</protein>
<dbReference type="EMBL" id="CADCTR010001668">
    <property type="protein sequence ID" value="CAA9306658.1"/>
    <property type="molecule type" value="Genomic_DNA"/>
</dbReference>
<evidence type="ECO:0000313" key="1">
    <source>
        <dbReference type="EMBL" id="CAA9306658.1"/>
    </source>
</evidence>
<dbReference type="AlphaFoldDB" id="A0A6J4KI12"/>
<proteinExistence type="predicted"/>
<sequence>CEGRLPKDTEIKSATFVTLSGPSRSLQSLWCWRSYCIKQMIPYYA</sequence>
<feature type="non-terminal residue" evidence="1">
    <location>
        <position position="1"/>
    </location>
</feature>
<organism evidence="1">
    <name type="scientific">uncultured Chloroflexia bacterium</name>
    <dbReference type="NCBI Taxonomy" id="1672391"/>
    <lineage>
        <taxon>Bacteria</taxon>
        <taxon>Bacillati</taxon>
        <taxon>Chloroflexota</taxon>
        <taxon>Chloroflexia</taxon>
        <taxon>environmental samples</taxon>
    </lineage>
</organism>
<name>A0A6J4KI12_9CHLR</name>
<reference evidence="1" key="1">
    <citation type="submission" date="2020-02" db="EMBL/GenBank/DDBJ databases">
        <authorList>
            <person name="Meier V. D."/>
        </authorList>
    </citation>
    <scope>NUCLEOTIDE SEQUENCE</scope>
    <source>
        <strain evidence="1">AVDCRST_MAG93</strain>
    </source>
</reference>
<accession>A0A6J4KI12</accession>